<keyword evidence="2" id="KW-1185">Reference proteome</keyword>
<organism evidence="1 2">
    <name type="scientific">Desulfobulbus propionicus (strain ATCC 33891 / DSM 2032 / VKM B-1956 / 1pr3)</name>
    <dbReference type="NCBI Taxonomy" id="577650"/>
    <lineage>
        <taxon>Bacteria</taxon>
        <taxon>Pseudomonadati</taxon>
        <taxon>Thermodesulfobacteriota</taxon>
        <taxon>Desulfobulbia</taxon>
        <taxon>Desulfobulbales</taxon>
        <taxon>Desulfobulbaceae</taxon>
        <taxon>Desulfobulbus</taxon>
    </lineage>
</organism>
<dbReference type="RefSeq" id="WP_015725709.1">
    <property type="nucleotide sequence ID" value="NC_014972.1"/>
</dbReference>
<accession>A0A7U3YPJ7</accession>
<evidence type="ECO:0000313" key="2">
    <source>
        <dbReference type="Proteomes" id="UP000006365"/>
    </source>
</evidence>
<gene>
    <name evidence="1" type="ordered locus">Despr_3051</name>
</gene>
<dbReference type="AlphaFoldDB" id="A0A7U3YPJ7"/>
<reference evidence="1 2" key="1">
    <citation type="journal article" date="2011" name="Stand. Genomic Sci.">
        <title>Complete genome sequence of Desulfobulbus propionicus type strain (1pr3).</title>
        <authorList>
            <person name="Pagani I."/>
            <person name="Lapidus A."/>
            <person name="Nolan M."/>
            <person name="Lucas S."/>
            <person name="Hammon N."/>
            <person name="Deshpande S."/>
            <person name="Cheng J.F."/>
            <person name="Chertkov O."/>
            <person name="Davenport K."/>
            <person name="Tapia R."/>
            <person name="Han C."/>
            <person name="Goodwin L."/>
            <person name="Pitluck S."/>
            <person name="Liolios K."/>
            <person name="Mavromatis K."/>
            <person name="Ivanova N."/>
            <person name="Mikhailova N."/>
            <person name="Pati A."/>
            <person name="Chen A."/>
            <person name="Palaniappan K."/>
            <person name="Land M."/>
            <person name="Hauser L."/>
            <person name="Chang Y.J."/>
            <person name="Jeffries C.D."/>
            <person name="Detter J.C."/>
            <person name="Brambilla E."/>
            <person name="Kannan K.P."/>
            <person name="Djao O.D."/>
            <person name="Rohde M."/>
            <person name="Pukall R."/>
            <person name="Spring S."/>
            <person name="Goker M."/>
            <person name="Sikorski J."/>
            <person name="Woyke T."/>
            <person name="Bristow J."/>
            <person name="Eisen J.A."/>
            <person name="Markowitz V."/>
            <person name="Hugenholtz P."/>
            <person name="Kyrpides N.C."/>
            <person name="Klenk H.P."/>
        </authorList>
    </citation>
    <scope>NUCLEOTIDE SEQUENCE [LARGE SCALE GENOMIC DNA]</scope>
    <source>
        <strain evidence="2">ATCC 33891 / DSM 2032 / 1pr3</strain>
    </source>
</reference>
<dbReference type="Proteomes" id="UP000006365">
    <property type="component" value="Chromosome"/>
</dbReference>
<dbReference type="KEGG" id="dpr:Despr_3051"/>
<dbReference type="EMBL" id="CP002364">
    <property type="protein sequence ID" value="ADW19184.1"/>
    <property type="molecule type" value="Genomic_DNA"/>
</dbReference>
<name>A0A7U3YPJ7_DESPD</name>
<evidence type="ECO:0000313" key="1">
    <source>
        <dbReference type="EMBL" id="ADW19184.1"/>
    </source>
</evidence>
<sequence length="436" mass="50023">MSILSQQSVFSAMLQDGPFAIGSAPPLAHPFSAESKQWVRNIRHNQLLKTKYRSVRNQIFDLLGVNTFDEILVLIHDQERRAKAAERAYLLLGNMFGIVGSGQEVVRHLHEYARTADDVISSLRAKVLAPYSAHIETTNEIVTAWDPVELLLALFDDRYHKKARFEAKRKLALMGLAGSIDQRERETRIAEKFLDFLAFLNAYVWSPDLKIGDLEIRYLHSAHNAEDFSCTRVDVLSEEEARAMTPAAGEKLTLVKRRRFRDNDIDIPIYVTIRKKEPAAKVLKLLRKNDKNPATAVDDELGLMAVLNSVNDVKRFVRHLTRSAARAKSFMTLEDISDTLTGGEYQGRATGSSGKTSMLKFFARTGGMRIEFIIHTNRSYLNYIYQRDVAHDEYEVKRIFDTGVVEFLFPPDIYRLDLRTIRDQQLARFRRQIEER</sequence>
<protein>
    <submittedName>
        <fullName evidence="1">Uncharacterized protein</fullName>
    </submittedName>
</protein>
<proteinExistence type="predicted"/>